<proteinExistence type="predicted"/>
<gene>
    <name evidence="3" type="ORF">RCL2_000589400</name>
</gene>
<organism evidence="3 4">
    <name type="scientific">Rhizophagus clarus</name>
    <dbReference type="NCBI Taxonomy" id="94130"/>
    <lineage>
        <taxon>Eukaryota</taxon>
        <taxon>Fungi</taxon>
        <taxon>Fungi incertae sedis</taxon>
        <taxon>Mucoromycota</taxon>
        <taxon>Glomeromycotina</taxon>
        <taxon>Glomeromycetes</taxon>
        <taxon>Glomerales</taxon>
        <taxon>Glomeraceae</taxon>
        <taxon>Rhizophagus</taxon>
    </lineage>
</organism>
<name>A0A8H3QGN8_9GLOM</name>
<feature type="transmembrane region" description="Helical" evidence="2">
    <location>
        <begin position="117"/>
        <end position="134"/>
    </location>
</feature>
<keyword evidence="2" id="KW-1133">Transmembrane helix</keyword>
<protein>
    <submittedName>
        <fullName evidence="3">Uncharacterized protein</fullName>
    </submittedName>
</protein>
<keyword evidence="2" id="KW-0472">Membrane</keyword>
<comment type="caution">
    <text evidence="3">The sequence shown here is derived from an EMBL/GenBank/DDBJ whole genome shotgun (WGS) entry which is preliminary data.</text>
</comment>
<dbReference type="Proteomes" id="UP000615446">
    <property type="component" value="Unassembled WGS sequence"/>
</dbReference>
<evidence type="ECO:0000313" key="4">
    <source>
        <dbReference type="Proteomes" id="UP000615446"/>
    </source>
</evidence>
<sequence>MKNFSGLKSFKIIKEALGSKKLIGYFAIWNQVFKCINNPQLWNNVSFLWCHYSTPKFDILKHKSTRFGNVKKNNDSSPNSHTTKYSTKFTGNSRFHNQNKKVTLARTLAIIVGHDKYLLLIVAINIIWLVKTFGPKADPVKYKPLSQKIQIPNTLILLIVHVGLRTFISSLNYSCELMMMLFQKKQVSNPVNYEESYERLKQPAPVIVSAQDVLTQQVDDMQIEDQQYFIPSGPVSFSSGKSSIVTFFEKFEDVEACRKTSFNFNYNDQDYSYLWCKASTIASKVFTNNSKSFSRSSTKLSKKDKKTVPSKTRPTKSNKSAKDPKKTSKKLKDKKKSFNKKPQDKMDIVKLLLQLLI</sequence>
<reference evidence="3" key="1">
    <citation type="submission" date="2019-10" db="EMBL/GenBank/DDBJ databases">
        <title>Conservation and host-specific expression of non-tandemly repeated heterogenous ribosome RNA gene in arbuscular mycorrhizal fungi.</title>
        <authorList>
            <person name="Maeda T."/>
            <person name="Kobayashi Y."/>
            <person name="Nakagawa T."/>
            <person name="Ezawa T."/>
            <person name="Yamaguchi K."/>
            <person name="Bino T."/>
            <person name="Nishimoto Y."/>
            <person name="Shigenobu S."/>
            <person name="Kawaguchi M."/>
        </authorList>
    </citation>
    <scope>NUCLEOTIDE SEQUENCE</scope>
    <source>
        <strain evidence="3">HR1</strain>
    </source>
</reference>
<dbReference type="AlphaFoldDB" id="A0A8H3QGN8"/>
<accession>A0A8H3QGN8</accession>
<keyword evidence="2" id="KW-0812">Transmembrane</keyword>
<feature type="transmembrane region" description="Helical" evidence="2">
    <location>
        <begin position="154"/>
        <end position="175"/>
    </location>
</feature>
<feature type="region of interest" description="Disordered" evidence="1">
    <location>
        <begin position="291"/>
        <end position="342"/>
    </location>
</feature>
<evidence type="ECO:0000256" key="2">
    <source>
        <dbReference type="SAM" id="Phobius"/>
    </source>
</evidence>
<evidence type="ECO:0000313" key="3">
    <source>
        <dbReference type="EMBL" id="GES78576.1"/>
    </source>
</evidence>
<evidence type="ECO:0000256" key="1">
    <source>
        <dbReference type="SAM" id="MobiDB-lite"/>
    </source>
</evidence>
<dbReference type="EMBL" id="BLAL01000040">
    <property type="protein sequence ID" value="GES78576.1"/>
    <property type="molecule type" value="Genomic_DNA"/>
</dbReference>
<feature type="compositionally biased region" description="Basic residues" evidence="1">
    <location>
        <begin position="327"/>
        <end position="339"/>
    </location>
</feature>